<dbReference type="Pfam" id="PF00201">
    <property type="entry name" value="UDPGT"/>
    <property type="match status" value="2"/>
</dbReference>
<evidence type="ECO:0000256" key="8">
    <source>
        <dbReference type="ARBA" id="ARBA00022824"/>
    </source>
</evidence>
<dbReference type="InterPro" id="IPR002213">
    <property type="entry name" value="UDP_glucos_trans"/>
</dbReference>
<dbReference type="SUPFAM" id="SSF53756">
    <property type="entry name" value="UDP-Glycosyltransferase/glycogen phosphorylase"/>
    <property type="match status" value="1"/>
</dbReference>
<dbReference type="EC" id="2.4.1.17" evidence="3"/>
<evidence type="ECO:0000256" key="1">
    <source>
        <dbReference type="ARBA" id="ARBA00004389"/>
    </source>
</evidence>
<evidence type="ECO:0000256" key="11">
    <source>
        <dbReference type="ARBA" id="ARBA00023180"/>
    </source>
</evidence>
<keyword evidence="8" id="KW-0256">Endoplasmic reticulum</keyword>
<keyword evidence="7" id="KW-0732">Signal</keyword>
<comment type="subcellular location">
    <subcellularLocation>
        <location evidence="1">Endoplasmic reticulum membrane</location>
        <topology evidence="1">Single-pass membrane protein</topology>
    </subcellularLocation>
</comment>
<keyword evidence="11" id="KW-0325">Glycoprotein</keyword>
<accession>A0A7J7FFK0</accession>
<dbReference type="EMBL" id="JACDTQ010000745">
    <property type="protein sequence ID" value="KAF5926810.1"/>
    <property type="molecule type" value="Genomic_DNA"/>
</dbReference>
<sequence>MQENFWDFSDCFEKLCKDVVLNKKLITKLQESRFDVILSDAIGACGRPVTLSDLMGKAELWLIRTYWDFESVCPFLPCFEIVIRRFDGRKPDTLGPNTLLFKCIPQNDLHDHPKAKAFITHGGTNNIYEDIYHGIPIVGITLFVDQPGNIVHVKDKGTVRLDFNTIYKDNAMKLSRIPHDQPLMPLDPAVFWIKFVTHHKGAKHLRPASHDLTLFQCRSLDELGYLLASVSTARFVITKCCLLCCQKFAKT</sequence>
<comment type="similarity">
    <text evidence="2">Belongs to the UDP-glycosyltransferase family.</text>
</comment>
<evidence type="ECO:0000313" key="12">
    <source>
        <dbReference type="EMBL" id="KAF5926810.1"/>
    </source>
</evidence>
<dbReference type="PANTHER" id="PTHR48043:SF12">
    <property type="entry name" value="UDP-GLUCURONOSYLTRANSFERASE 2B4"/>
    <property type="match status" value="1"/>
</dbReference>
<keyword evidence="9" id="KW-1133">Transmembrane helix</keyword>
<keyword evidence="13" id="KW-1185">Reference proteome</keyword>
<dbReference type="GO" id="GO:0005789">
    <property type="term" value="C:endoplasmic reticulum membrane"/>
    <property type="evidence" value="ECO:0007669"/>
    <property type="project" value="UniProtKB-SubCell"/>
</dbReference>
<protein>
    <recommendedName>
        <fullName evidence="3">glucuronosyltransferase</fullName>
        <ecNumber evidence="3">2.4.1.17</ecNumber>
    </recommendedName>
</protein>
<dbReference type="Gene3D" id="3.40.50.2000">
    <property type="entry name" value="Glycogen Phosphorylase B"/>
    <property type="match status" value="1"/>
</dbReference>
<keyword evidence="10" id="KW-0472">Membrane</keyword>
<evidence type="ECO:0000256" key="10">
    <source>
        <dbReference type="ARBA" id="ARBA00023136"/>
    </source>
</evidence>
<evidence type="ECO:0000256" key="7">
    <source>
        <dbReference type="ARBA" id="ARBA00022729"/>
    </source>
</evidence>
<keyword evidence="5" id="KW-0808">Transferase</keyword>
<dbReference type="GO" id="GO:0015020">
    <property type="term" value="F:glucuronosyltransferase activity"/>
    <property type="evidence" value="ECO:0007669"/>
    <property type="project" value="UniProtKB-EC"/>
</dbReference>
<evidence type="ECO:0000256" key="9">
    <source>
        <dbReference type="ARBA" id="ARBA00022989"/>
    </source>
</evidence>
<organism evidence="12 13">
    <name type="scientific">Diceros bicornis minor</name>
    <name type="common">South-central black rhinoceros</name>
    <dbReference type="NCBI Taxonomy" id="77932"/>
    <lineage>
        <taxon>Eukaryota</taxon>
        <taxon>Metazoa</taxon>
        <taxon>Chordata</taxon>
        <taxon>Craniata</taxon>
        <taxon>Vertebrata</taxon>
        <taxon>Euteleostomi</taxon>
        <taxon>Mammalia</taxon>
        <taxon>Eutheria</taxon>
        <taxon>Laurasiatheria</taxon>
        <taxon>Perissodactyla</taxon>
        <taxon>Rhinocerotidae</taxon>
        <taxon>Diceros</taxon>
    </lineage>
</organism>
<evidence type="ECO:0000256" key="4">
    <source>
        <dbReference type="ARBA" id="ARBA00022676"/>
    </source>
</evidence>
<proteinExistence type="inferred from homology"/>
<keyword evidence="4" id="KW-0328">Glycosyltransferase</keyword>
<comment type="caution">
    <text evidence="12">The sequence shown here is derived from an EMBL/GenBank/DDBJ whole genome shotgun (WGS) entry which is preliminary data.</text>
</comment>
<dbReference type="Proteomes" id="UP000551758">
    <property type="component" value="Unassembled WGS sequence"/>
</dbReference>
<evidence type="ECO:0000256" key="6">
    <source>
        <dbReference type="ARBA" id="ARBA00022692"/>
    </source>
</evidence>
<evidence type="ECO:0000313" key="13">
    <source>
        <dbReference type="Proteomes" id="UP000551758"/>
    </source>
</evidence>
<evidence type="ECO:0000256" key="5">
    <source>
        <dbReference type="ARBA" id="ARBA00022679"/>
    </source>
</evidence>
<dbReference type="PANTHER" id="PTHR48043">
    <property type="entry name" value="EG:EG0003.4 PROTEIN-RELATED"/>
    <property type="match status" value="1"/>
</dbReference>
<dbReference type="InterPro" id="IPR050271">
    <property type="entry name" value="UDP-glycosyltransferase"/>
</dbReference>
<evidence type="ECO:0000256" key="3">
    <source>
        <dbReference type="ARBA" id="ARBA00012544"/>
    </source>
</evidence>
<reference evidence="12 13" key="1">
    <citation type="journal article" date="2020" name="Mol. Biol. Evol.">
        <title>Interspecific Gene Flow and the Evolution of Specialization in Black and White Rhinoceros.</title>
        <authorList>
            <person name="Moodley Y."/>
            <person name="Westbury M.V."/>
            <person name="Russo I.M."/>
            <person name="Gopalakrishnan S."/>
            <person name="Rakotoarivelo A."/>
            <person name="Olsen R.A."/>
            <person name="Prost S."/>
            <person name="Tunstall T."/>
            <person name="Ryder O.A."/>
            <person name="Dalen L."/>
            <person name="Bruford M.W."/>
        </authorList>
    </citation>
    <scope>NUCLEOTIDE SEQUENCE [LARGE SCALE GENOMIC DNA]</scope>
    <source>
        <strain evidence="12">SBR-YM</strain>
        <tissue evidence="12">Skin</tissue>
    </source>
</reference>
<keyword evidence="6" id="KW-0812">Transmembrane</keyword>
<name>A0A7J7FFK0_DICBM</name>
<evidence type="ECO:0000256" key="2">
    <source>
        <dbReference type="ARBA" id="ARBA00009995"/>
    </source>
</evidence>
<dbReference type="AlphaFoldDB" id="A0A7J7FFK0"/>
<gene>
    <name evidence="12" type="ORF">HPG69_001440</name>
</gene>